<dbReference type="NCBIfam" id="TIGR03561">
    <property type="entry name" value="organ_hyd_perox"/>
    <property type="match status" value="1"/>
</dbReference>
<dbReference type="Gene3D" id="3.30.300.20">
    <property type="match status" value="1"/>
</dbReference>
<dbReference type="InterPro" id="IPR003718">
    <property type="entry name" value="OsmC/Ohr_fam"/>
</dbReference>
<dbReference type="Pfam" id="PF02566">
    <property type="entry name" value="OsmC"/>
    <property type="match status" value="1"/>
</dbReference>
<dbReference type="PANTHER" id="PTHR33797:SF2">
    <property type="entry name" value="ORGANIC HYDROPEROXIDE RESISTANCE PROTEIN-LIKE"/>
    <property type="match status" value="1"/>
</dbReference>
<comment type="similarity">
    <text evidence="1">Belongs to the OsmC/Ohr family.</text>
</comment>
<evidence type="ECO:0000256" key="1">
    <source>
        <dbReference type="ARBA" id="ARBA00007378"/>
    </source>
</evidence>
<dbReference type="InterPro" id="IPR019953">
    <property type="entry name" value="OHR"/>
</dbReference>
<dbReference type="Proteomes" id="UP001595961">
    <property type="component" value="Unassembled WGS sequence"/>
</dbReference>
<gene>
    <name evidence="2" type="ORF">ACFO5W_16115</name>
</gene>
<accession>A0ABV9C6X9</accession>
<dbReference type="InterPro" id="IPR036102">
    <property type="entry name" value="OsmC/Ohrsf"/>
</dbReference>
<protein>
    <submittedName>
        <fullName evidence="2">Ohr family peroxiredoxin</fullName>
    </submittedName>
</protein>
<reference evidence="3" key="1">
    <citation type="journal article" date="2019" name="Int. J. Syst. Evol. Microbiol.">
        <title>The Global Catalogue of Microorganisms (GCM) 10K type strain sequencing project: providing services to taxonomists for standard genome sequencing and annotation.</title>
        <authorList>
            <consortium name="The Broad Institute Genomics Platform"/>
            <consortium name="The Broad Institute Genome Sequencing Center for Infectious Disease"/>
            <person name="Wu L."/>
            <person name="Ma J."/>
        </authorList>
    </citation>
    <scope>NUCLEOTIDE SEQUENCE [LARGE SCALE GENOMIC DNA]</scope>
    <source>
        <strain evidence="3">CCM 4481</strain>
    </source>
</reference>
<dbReference type="EMBL" id="JBHSGA010000018">
    <property type="protein sequence ID" value="MFC4528169.1"/>
    <property type="molecule type" value="Genomic_DNA"/>
</dbReference>
<organism evidence="2 3">
    <name type="scientific">Dyella halodurans</name>
    <dbReference type="NCBI Taxonomy" id="1920171"/>
    <lineage>
        <taxon>Bacteria</taxon>
        <taxon>Pseudomonadati</taxon>
        <taxon>Pseudomonadota</taxon>
        <taxon>Gammaproteobacteria</taxon>
        <taxon>Lysobacterales</taxon>
        <taxon>Rhodanobacteraceae</taxon>
        <taxon>Dyella</taxon>
    </lineage>
</organism>
<evidence type="ECO:0000313" key="3">
    <source>
        <dbReference type="Proteomes" id="UP001595961"/>
    </source>
</evidence>
<name>A0ABV9C6X9_9GAMM</name>
<sequence length="149" mass="16174">MIKIEKVHYTGQTYTKVNRDPALQRGEHGVLDIQLSATKGGESYEFIAAETHPTAEQLFAGAWSACWITVLGIVAQMKKVALPEDTSVDLQIDIGETGPAWFLGAKFTLNIPGMDQAIAEDLAHSAHQFCPYSQATKGNIEVVTEVITA</sequence>
<dbReference type="SUPFAM" id="SSF82784">
    <property type="entry name" value="OsmC-like"/>
    <property type="match status" value="1"/>
</dbReference>
<evidence type="ECO:0000313" key="2">
    <source>
        <dbReference type="EMBL" id="MFC4528169.1"/>
    </source>
</evidence>
<comment type="caution">
    <text evidence="2">The sequence shown here is derived from an EMBL/GenBank/DDBJ whole genome shotgun (WGS) entry which is preliminary data.</text>
</comment>
<proteinExistence type="inferred from homology"/>
<keyword evidence="3" id="KW-1185">Reference proteome</keyword>
<dbReference type="PANTHER" id="PTHR33797">
    <property type="entry name" value="ORGANIC HYDROPEROXIDE RESISTANCE PROTEIN-LIKE"/>
    <property type="match status" value="1"/>
</dbReference>
<dbReference type="RefSeq" id="WP_266148502.1">
    <property type="nucleotide sequence ID" value="NZ_CP064028.1"/>
</dbReference>
<dbReference type="InterPro" id="IPR015946">
    <property type="entry name" value="KH_dom-like_a/b"/>
</dbReference>